<dbReference type="SMART" id="SM00066">
    <property type="entry name" value="GAL4"/>
    <property type="match status" value="1"/>
</dbReference>
<dbReference type="GO" id="GO:0000981">
    <property type="term" value="F:DNA-binding transcription factor activity, RNA polymerase II-specific"/>
    <property type="evidence" value="ECO:0007669"/>
    <property type="project" value="InterPro"/>
</dbReference>
<dbReference type="SUPFAM" id="SSF57701">
    <property type="entry name" value="Zn2/Cys6 DNA-binding domain"/>
    <property type="match status" value="1"/>
</dbReference>
<dbReference type="RefSeq" id="XP_035323003.1">
    <property type="nucleotide sequence ID" value="XM_035466991.1"/>
</dbReference>
<dbReference type="PROSITE" id="PS50048">
    <property type="entry name" value="ZN2_CY6_FUNGAL_2"/>
    <property type="match status" value="1"/>
</dbReference>
<comment type="caution">
    <text evidence="3">The sequence shown here is derived from an EMBL/GenBank/DDBJ whole genome shotgun (WGS) entry which is preliminary data.</text>
</comment>
<dbReference type="GO" id="GO:0008270">
    <property type="term" value="F:zinc ion binding"/>
    <property type="evidence" value="ECO:0007669"/>
    <property type="project" value="InterPro"/>
</dbReference>
<dbReference type="OrthoDB" id="4222821at2759"/>
<feature type="domain" description="Zn(2)-C6 fungal-type" evidence="2">
    <location>
        <begin position="10"/>
        <end position="43"/>
    </location>
</feature>
<dbReference type="CDD" id="cd00067">
    <property type="entry name" value="GAL4"/>
    <property type="match status" value="1"/>
</dbReference>
<keyword evidence="1" id="KW-0539">Nucleus</keyword>
<dbReference type="EMBL" id="JAANYQ010000004">
    <property type="protein sequence ID" value="KAF4124351.1"/>
    <property type="molecule type" value="Genomic_DNA"/>
</dbReference>
<name>A0A9P5D5A3_9HYPO</name>
<evidence type="ECO:0000256" key="1">
    <source>
        <dbReference type="ARBA" id="ARBA00023242"/>
    </source>
</evidence>
<dbReference type="InterPro" id="IPR036864">
    <property type="entry name" value="Zn2-C6_fun-type_DNA-bd_sf"/>
</dbReference>
<proteinExistence type="predicted"/>
<dbReference type="Gene3D" id="4.10.240.10">
    <property type="entry name" value="Zn(2)-C6 fungal-type DNA-binding domain"/>
    <property type="match status" value="1"/>
</dbReference>
<dbReference type="Proteomes" id="UP000749293">
    <property type="component" value="Unassembled WGS sequence"/>
</dbReference>
<sequence>MNTQTAKRFACDRCREQKLKCPRSQPDAVTCERCLRLGAMCVTSIGRPLGRPSTHANNGRAGDIRFLYAVRNGLPPAHDGSQPLDSQQFFQPNSTASATWLDTSNFPTADSASDDSSARASSHVFSDLGVPDLGFDMAEPLSRNLHEPMATEDVQDKAAGPPSSGDPGAYVIGLLGSISLQIAELKDQPWEPWNPHLTKDAFQNGRDMDSPRGRDLKVWNDVLNVMMRFATVLETMNSAPSPALSLTFMLLSTYVQLGELFELIFNRMSRCLREGSGSAAAQQQQQQPTCIQLMMMTQVFEYQMHTVEQLMGLPAEFRVWDRLDGEGEDRSGILGRQDTAEIVRSTMRRTRETFQSIRQASNRIKGSSS</sequence>
<protein>
    <submittedName>
        <fullName evidence="3">Fungal Zn(2)-Cys(6) binuclear cluster domain</fullName>
    </submittedName>
</protein>
<organism evidence="3 4">
    <name type="scientific">Geosmithia morbida</name>
    <dbReference type="NCBI Taxonomy" id="1094350"/>
    <lineage>
        <taxon>Eukaryota</taxon>
        <taxon>Fungi</taxon>
        <taxon>Dikarya</taxon>
        <taxon>Ascomycota</taxon>
        <taxon>Pezizomycotina</taxon>
        <taxon>Sordariomycetes</taxon>
        <taxon>Hypocreomycetidae</taxon>
        <taxon>Hypocreales</taxon>
        <taxon>Bionectriaceae</taxon>
        <taxon>Geosmithia</taxon>
    </lineage>
</organism>
<gene>
    <name evidence="3" type="ORF">GMORB2_5017</name>
</gene>
<dbReference type="AlphaFoldDB" id="A0A9P5D5A3"/>
<dbReference type="Pfam" id="PF00172">
    <property type="entry name" value="Zn_clus"/>
    <property type="match status" value="1"/>
</dbReference>
<dbReference type="PROSITE" id="PS00463">
    <property type="entry name" value="ZN2_CY6_FUNGAL_1"/>
    <property type="match status" value="1"/>
</dbReference>
<reference evidence="3" key="1">
    <citation type="submission" date="2020-03" db="EMBL/GenBank/DDBJ databases">
        <title>Site-based positive gene gene selection in Geosmithia morbida across the United States reveals a broad range of putative effectors and factors for local host and environmental adapation.</title>
        <authorList>
            <person name="Onufrak A."/>
            <person name="Murdoch R.W."/>
            <person name="Gazis R."/>
            <person name="Huff M."/>
            <person name="Staton M."/>
            <person name="Klingeman W."/>
            <person name="Hadziabdic D."/>
        </authorList>
    </citation>
    <scope>NUCLEOTIDE SEQUENCE</scope>
    <source>
        <strain evidence="3">1262</strain>
    </source>
</reference>
<evidence type="ECO:0000313" key="3">
    <source>
        <dbReference type="EMBL" id="KAF4124351.1"/>
    </source>
</evidence>
<accession>A0A9P5D5A3</accession>
<evidence type="ECO:0000259" key="2">
    <source>
        <dbReference type="PROSITE" id="PS50048"/>
    </source>
</evidence>
<dbReference type="GeneID" id="55971245"/>
<keyword evidence="4" id="KW-1185">Reference proteome</keyword>
<evidence type="ECO:0000313" key="4">
    <source>
        <dbReference type="Proteomes" id="UP000749293"/>
    </source>
</evidence>
<dbReference type="InterPro" id="IPR001138">
    <property type="entry name" value="Zn2Cys6_DnaBD"/>
</dbReference>